<sequence length="33" mass="3681">FRISEELIELQHSNSSTGDKEPDEPVPEVIIDG</sequence>
<comment type="caution">
    <text evidence="2">The sequence shown here is derived from an EMBL/GenBank/DDBJ whole genome shotgun (WGS) entry which is preliminary data.</text>
</comment>
<gene>
    <name evidence="2" type="ORF">L195_g058403</name>
</gene>
<dbReference type="Proteomes" id="UP000236291">
    <property type="component" value="Unassembled WGS sequence"/>
</dbReference>
<feature type="non-terminal residue" evidence="2">
    <location>
        <position position="1"/>
    </location>
</feature>
<evidence type="ECO:0000313" key="2">
    <source>
        <dbReference type="EMBL" id="PNX56840.1"/>
    </source>
</evidence>
<evidence type="ECO:0000313" key="3">
    <source>
        <dbReference type="Proteomes" id="UP000236291"/>
    </source>
</evidence>
<reference evidence="2 3" key="1">
    <citation type="journal article" date="2014" name="Am. J. Bot.">
        <title>Genome assembly and annotation for red clover (Trifolium pratense; Fabaceae).</title>
        <authorList>
            <person name="Istvanek J."/>
            <person name="Jaros M."/>
            <person name="Krenek A."/>
            <person name="Repkova J."/>
        </authorList>
    </citation>
    <scope>NUCLEOTIDE SEQUENCE [LARGE SCALE GENOMIC DNA]</scope>
    <source>
        <strain evidence="3">cv. Tatra</strain>
        <tissue evidence="2">Young leaves</tissue>
    </source>
</reference>
<proteinExistence type="predicted"/>
<name>A0A2K3JS37_TRIPR</name>
<feature type="region of interest" description="Disordered" evidence="1">
    <location>
        <begin position="1"/>
        <end position="33"/>
    </location>
</feature>
<evidence type="ECO:0000256" key="1">
    <source>
        <dbReference type="SAM" id="MobiDB-lite"/>
    </source>
</evidence>
<dbReference type="EMBL" id="ASHM01121118">
    <property type="protein sequence ID" value="PNX56840.1"/>
    <property type="molecule type" value="Genomic_DNA"/>
</dbReference>
<accession>A0A2K3JS37</accession>
<organism evidence="2 3">
    <name type="scientific">Trifolium pratense</name>
    <name type="common">Red clover</name>
    <dbReference type="NCBI Taxonomy" id="57577"/>
    <lineage>
        <taxon>Eukaryota</taxon>
        <taxon>Viridiplantae</taxon>
        <taxon>Streptophyta</taxon>
        <taxon>Embryophyta</taxon>
        <taxon>Tracheophyta</taxon>
        <taxon>Spermatophyta</taxon>
        <taxon>Magnoliopsida</taxon>
        <taxon>eudicotyledons</taxon>
        <taxon>Gunneridae</taxon>
        <taxon>Pentapetalae</taxon>
        <taxon>rosids</taxon>
        <taxon>fabids</taxon>
        <taxon>Fabales</taxon>
        <taxon>Fabaceae</taxon>
        <taxon>Papilionoideae</taxon>
        <taxon>50 kb inversion clade</taxon>
        <taxon>NPAAA clade</taxon>
        <taxon>Hologalegina</taxon>
        <taxon>IRL clade</taxon>
        <taxon>Trifolieae</taxon>
        <taxon>Trifolium</taxon>
    </lineage>
</organism>
<reference evidence="2 3" key="2">
    <citation type="journal article" date="2017" name="Front. Plant Sci.">
        <title>Gene Classification and Mining of Molecular Markers Useful in Red Clover (Trifolium pratense) Breeding.</title>
        <authorList>
            <person name="Istvanek J."/>
            <person name="Dluhosova J."/>
            <person name="Dluhos P."/>
            <person name="Patkova L."/>
            <person name="Nedelnik J."/>
            <person name="Repkova J."/>
        </authorList>
    </citation>
    <scope>NUCLEOTIDE SEQUENCE [LARGE SCALE GENOMIC DNA]</scope>
    <source>
        <strain evidence="3">cv. Tatra</strain>
        <tissue evidence="2">Young leaves</tissue>
    </source>
</reference>
<dbReference type="AlphaFoldDB" id="A0A2K3JS37"/>
<protein>
    <submittedName>
        <fullName evidence="2">Uncharacterized protein</fullName>
    </submittedName>
</protein>